<feature type="chain" id="PRO_5042928442" description="C-type lectin domain-containing protein" evidence="1">
    <location>
        <begin position="18"/>
        <end position="287"/>
    </location>
</feature>
<dbReference type="SUPFAM" id="SSF57414">
    <property type="entry name" value="Hairpin loop containing domain-like"/>
    <property type="match status" value="1"/>
</dbReference>
<dbReference type="CDD" id="cd00037">
    <property type="entry name" value="CLECT"/>
    <property type="match status" value="1"/>
</dbReference>
<protein>
    <recommendedName>
        <fullName evidence="2">C-type lectin domain-containing protein</fullName>
    </recommendedName>
</protein>
<evidence type="ECO:0000256" key="1">
    <source>
        <dbReference type="SAM" id="SignalP"/>
    </source>
</evidence>
<name>A0AAN9C1K9_9CAEN</name>
<reference evidence="3 4" key="1">
    <citation type="submission" date="2024-02" db="EMBL/GenBank/DDBJ databases">
        <title>Chromosome-scale genome assembly of the rough periwinkle Littorina saxatilis.</title>
        <authorList>
            <person name="De Jode A."/>
            <person name="Faria R."/>
            <person name="Formenti G."/>
            <person name="Sims Y."/>
            <person name="Smith T.P."/>
            <person name="Tracey A."/>
            <person name="Wood J.M.D."/>
            <person name="Zagrodzka Z.B."/>
            <person name="Johannesson K."/>
            <person name="Butlin R.K."/>
            <person name="Leder E.H."/>
        </authorList>
    </citation>
    <scope>NUCLEOTIDE SEQUENCE [LARGE SCALE GENOMIC DNA]</scope>
    <source>
        <strain evidence="3">Snail1</strain>
        <tissue evidence="3">Muscle</tissue>
    </source>
</reference>
<evidence type="ECO:0000313" key="4">
    <source>
        <dbReference type="Proteomes" id="UP001374579"/>
    </source>
</evidence>
<dbReference type="InterPro" id="IPR016186">
    <property type="entry name" value="C-type_lectin-like/link_sf"/>
</dbReference>
<dbReference type="SUPFAM" id="SSF56436">
    <property type="entry name" value="C-type lectin-like"/>
    <property type="match status" value="1"/>
</dbReference>
<sequence length="287" mass="32404">MHFFPMLVLTIPPGALSQAVVKYDFWNDSPFDDIYWDSFHGLSREVLTNQDPTACVTACTNDVNCSSFIYNVNTKSCEKLKLILVLNDVRDDAVINTSPGNRLFRYLPPAGDGFCKMDRCYYYDRTANACWKLILGEGPQAGGRFKLKDARKACQEFEGRIASLDTPERFDQAVLMLRHIPEIAPPAGDTLWKWLWVGGKRQRSNKPYMWDSGKTVSLEDRYWWKPFADLQSEKRLGGKDCLALTQSPRGGVTPPEHFRLDGANCNDKQYGTICEIQVPASVANAGK</sequence>
<dbReference type="Pfam" id="PF00024">
    <property type="entry name" value="PAN_1"/>
    <property type="match status" value="1"/>
</dbReference>
<proteinExistence type="predicted"/>
<dbReference type="InterPro" id="IPR001304">
    <property type="entry name" value="C-type_lectin-like"/>
</dbReference>
<evidence type="ECO:0000313" key="3">
    <source>
        <dbReference type="EMBL" id="KAK7116771.1"/>
    </source>
</evidence>
<dbReference type="InterPro" id="IPR003609">
    <property type="entry name" value="Pan_app"/>
</dbReference>
<gene>
    <name evidence="3" type="ORF">V1264_002392</name>
</gene>
<feature type="domain" description="C-type lectin" evidence="2">
    <location>
        <begin position="120"/>
        <end position="275"/>
    </location>
</feature>
<evidence type="ECO:0000259" key="2">
    <source>
        <dbReference type="SMART" id="SM00034"/>
    </source>
</evidence>
<comment type="caution">
    <text evidence="3">The sequence shown here is derived from an EMBL/GenBank/DDBJ whole genome shotgun (WGS) entry which is preliminary data.</text>
</comment>
<dbReference type="AlphaFoldDB" id="A0AAN9C1K9"/>
<dbReference type="Proteomes" id="UP001374579">
    <property type="component" value="Unassembled WGS sequence"/>
</dbReference>
<keyword evidence="1" id="KW-0732">Signal</keyword>
<feature type="signal peptide" evidence="1">
    <location>
        <begin position="1"/>
        <end position="17"/>
    </location>
</feature>
<accession>A0AAN9C1K9</accession>
<dbReference type="InterPro" id="IPR016187">
    <property type="entry name" value="CTDL_fold"/>
</dbReference>
<organism evidence="3 4">
    <name type="scientific">Littorina saxatilis</name>
    <dbReference type="NCBI Taxonomy" id="31220"/>
    <lineage>
        <taxon>Eukaryota</taxon>
        <taxon>Metazoa</taxon>
        <taxon>Spiralia</taxon>
        <taxon>Lophotrochozoa</taxon>
        <taxon>Mollusca</taxon>
        <taxon>Gastropoda</taxon>
        <taxon>Caenogastropoda</taxon>
        <taxon>Littorinimorpha</taxon>
        <taxon>Littorinoidea</taxon>
        <taxon>Littorinidae</taxon>
        <taxon>Littorina</taxon>
    </lineage>
</organism>
<dbReference type="Gene3D" id="3.10.100.10">
    <property type="entry name" value="Mannose-Binding Protein A, subunit A"/>
    <property type="match status" value="1"/>
</dbReference>
<dbReference type="EMBL" id="JBAMIC010000001">
    <property type="protein sequence ID" value="KAK7116771.1"/>
    <property type="molecule type" value="Genomic_DNA"/>
</dbReference>
<keyword evidence="4" id="KW-1185">Reference proteome</keyword>
<dbReference type="SMART" id="SM00034">
    <property type="entry name" value="CLECT"/>
    <property type="match status" value="1"/>
</dbReference>